<reference evidence="2 4" key="1">
    <citation type="submission" date="2021-05" db="EMBL/GenBank/DDBJ databases">
        <title>Genome Assembly of Synthetic Allotetraploid Brassica napus Reveals Homoeologous Exchanges between Subgenomes.</title>
        <authorList>
            <person name="Davis J.T."/>
        </authorList>
    </citation>
    <scope>NUCLEOTIDE SEQUENCE [LARGE SCALE GENOMIC DNA]</scope>
    <source>
        <strain evidence="4">cv. Da-Ae</strain>
        <tissue evidence="2">Seedling</tissue>
    </source>
</reference>
<evidence type="ECO:0000313" key="4">
    <source>
        <dbReference type="Proteomes" id="UP000824890"/>
    </source>
</evidence>
<organism evidence="2 4">
    <name type="scientific">Brassica napus</name>
    <name type="common">Rape</name>
    <dbReference type="NCBI Taxonomy" id="3708"/>
    <lineage>
        <taxon>Eukaryota</taxon>
        <taxon>Viridiplantae</taxon>
        <taxon>Streptophyta</taxon>
        <taxon>Embryophyta</taxon>
        <taxon>Tracheophyta</taxon>
        <taxon>Spermatophyta</taxon>
        <taxon>Magnoliopsida</taxon>
        <taxon>eudicotyledons</taxon>
        <taxon>Gunneridae</taxon>
        <taxon>Pentapetalae</taxon>
        <taxon>rosids</taxon>
        <taxon>malvids</taxon>
        <taxon>Brassicales</taxon>
        <taxon>Brassicaceae</taxon>
        <taxon>Brassiceae</taxon>
        <taxon>Brassica</taxon>
    </lineage>
</organism>
<protein>
    <submittedName>
        <fullName evidence="2">Uncharacterized protein</fullName>
    </submittedName>
</protein>
<evidence type="ECO:0000313" key="2">
    <source>
        <dbReference type="EMBL" id="KAH0897452.1"/>
    </source>
</evidence>
<dbReference type="Proteomes" id="UP000824890">
    <property type="component" value="Unassembled WGS sequence"/>
</dbReference>
<dbReference type="EMBL" id="JAGKQM010000012">
    <property type="protein sequence ID" value="KAH0897455.1"/>
    <property type="molecule type" value="Genomic_DNA"/>
</dbReference>
<keyword evidence="4" id="KW-1185">Reference proteome</keyword>
<accession>A0ABQ8AY48</accession>
<evidence type="ECO:0000313" key="3">
    <source>
        <dbReference type="EMBL" id="KAH0897455.1"/>
    </source>
</evidence>
<feature type="region of interest" description="Disordered" evidence="1">
    <location>
        <begin position="60"/>
        <end position="80"/>
    </location>
</feature>
<dbReference type="EMBL" id="JAGKQM010000012">
    <property type="protein sequence ID" value="KAH0897452.1"/>
    <property type="molecule type" value="Genomic_DNA"/>
</dbReference>
<sequence>HGKKTHREILRIKRSVSADYSQVCSLITYNQIHFTLLEKMMQKDEMPEDEMTALKRQLMSPMSTTVTSKDGARKLGFVSR</sequence>
<gene>
    <name evidence="2" type="ORF">HID58_047020</name>
    <name evidence="3" type="ORF">HID58_047023</name>
</gene>
<name>A0ABQ8AY48_BRANA</name>
<evidence type="ECO:0000256" key="1">
    <source>
        <dbReference type="SAM" id="MobiDB-lite"/>
    </source>
</evidence>
<proteinExistence type="predicted"/>
<comment type="caution">
    <text evidence="2">The sequence shown here is derived from an EMBL/GenBank/DDBJ whole genome shotgun (WGS) entry which is preliminary data.</text>
</comment>
<feature type="non-terminal residue" evidence="2">
    <location>
        <position position="1"/>
    </location>
</feature>